<dbReference type="AlphaFoldDB" id="A0A454CWD8"/>
<dbReference type="Proteomes" id="UP000008367">
    <property type="component" value="Unassembled WGS sequence"/>
</dbReference>
<organism evidence="1 2">
    <name type="scientific">Vibrio harveyi</name>
    <name type="common">Beneckea harveyi</name>
    <dbReference type="NCBI Taxonomy" id="669"/>
    <lineage>
        <taxon>Bacteria</taxon>
        <taxon>Pseudomonadati</taxon>
        <taxon>Pseudomonadota</taxon>
        <taxon>Gammaproteobacteria</taxon>
        <taxon>Vibrionales</taxon>
        <taxon>Vibrionaceae</taxon>
        <taxon>Vibrio</taxon>
    </lineage>
</organism>
<dbReference type="EMBL" id="AJSR01001531">
    <property type="protein sequence ID" value="EKM30691.1"/>
    <property type="molecule type" value="Genomic_DNA"/>
</dbReference>
<name>A0A454CWD8_VIBHA</name>
<evidence type="ECO:0000313" key="2">
    <source>
        <dbReference type="Proteomes" id="UP000008367"/>
    </source>
</evidence>
<feature type="non-terminal residue" evidence="1">
    <location>
        <position position="44"/>
    </location>
</feature>
<reference evidence="1 2" key="1">
    <citation type="submission" date="2012-10" db="EMBL/GenBank/DDBJ databases">
        <title>Genome sequence of Vibrio Cholerae HENC-02.</title>
        <authorList>
            <person name="Eppinger M."/>
            <person name="Hasan N.A."/>
            <person name="Sengamalay N."/>
            <person name="Hine E."/>
            <person name="Su Q."/>
            <person name="Daugherty S.C."/>
            <person name="Young S."/>
            <person name="Sadzewicz L."/>
            <person name="Tallon L."/>
            <person name="Cebula T.A."/>
            <person name="Ravel J."/>
            <person name="Colwell R.R."/>
        </authorList>
    </citation>
    <scope>NUCLEOTIDE SEQUENCE [LARGE SCALE GENOMIC DNA]</scope>
    <source>
        <strain evidence="1 2">HENC-02</strain>
    </source>
</reference>
<gene>
    <name evidence="1" type="ORF">VCHENC02_3596A</name>
</gene>
<comment type="caution">
    <text evidence="1">The sequence shown here is derived from an EMBL/GenBank/DDBJ whole genome shotgun (WGS) entry which is preliminary data.</text>
</comment>
<protein>
    <submittedName>
        <fullName evidence="1">Uncharacterized protein</fullName>
    </submittedName>
</protein>
<sequence length="44" mass="4588">MDTFTDGGAGGVEFSRCCVKATFLDYANIAINALNPIHLIPSSG</sequence>
<evidence type="ECO:0000313" key="1">
    <source>
        <dbReference type="EMBL" id="EKM30691.1"/>
    </source>
</evidence>
<proteinExistence type="predicted"/>
<accession>A0A454CWD8</accession>